<comment type="caution">
    <text evidence="1">The sequence shown here is derived from an EMBL/GenBank/DDBJ whole genome shotgun (WGS) entry which is preliminary data.</text>
</comment>
<keyword evidence="2" id="KW-1185">Reference proteome</keyword>
<organism evidence="1 2">
    <name type="scientific">Acaulospora colombiana</name>
    <dbReference type="NCBI Taxonomy" id="27376"/>
    <lineage>
        <taxon>Eukaryota</taxon>
        <taxon>Fungi</taxon>
        <taxon>Fungi incertae sedis</taxon>
        <taxon>Mucoromycota</taxon>
        <taxon>Glomeromycotina</taxon>
        <taxon>Glomeromycetes</taxon>
        <taxon>Diversisporales</taxon>
        <taxon>Acaulosporaceae</taxon>
        <taxon>Acaulospora</taxon>
    </lineage>
</organism>
<gene>
    <name evidence="1" type="ORF">ACOLOM_LOCUS6461</name>
</gene>
<dbReference type="EMBL" id="CAJVPT010013332">
    <property type="protein sequence ID" value="CAG8594855.1"/>
    <property type="molecule type" value="Genomic_DNA"/>
</dbReference>
<evidence type="ECO:0000313" key="1">
    <source>
        <dbReference type="EMBL" id="CAG8594855.1"/>
    </source>
</evidence>
<proteinExistence type="predicted"/>
<accession>A0ACA9MJ58</accession>
<protein>
    <submittedName>
        <fullName evidence="1">14396_t:CDS:1</fullName>
    </submittedName>
</protein>
<evidence type="ECO:0000313" key="2">
    <source>
        <dbReference type="Proteomes" id="UP000789525"/>
    </source>
</evidence>
<sequence>MCILLQAVVEHWPSVYPNNECPLRFSYESPSLHSHFSGENTPERADKIYHHRVKIRRNAIIKRAVLTRFSAMLPVPGTDRIG</sequence>
<dbReference type="Proteomes" id="UP000789525">
    <property type="component" value="Unassembled WGS sequence"/>
</dbReference>
<name>A0ACA9MJ58_9GLOM</name>
<reference evidence="1" key="1">
    <citation type="submission" date="2021-06" db="EMBL/GenBank/DDBJ databases">
        <authorList>
            <person name="Kallberg Y."/>
            <person name="Tangrot J."/>
            <person name="Rosling A."/>
        </authorList>
    </citation>
    <scope>NUCLEOTIDE SEQUENCE</scope>
    <source>
        <strain evidence="1">CL356</strain>
    </source>
</reference>